<proteinExistence type="predicted"/>
<dbReference type="SUPFAM" id="SSF81296">
    <property type="entry name" value="E set domains"/>
    <property type="match status" value="1"/>
</dbReference>
<feature type="compositionally biased region" description="Gly residues" evidence="1">
    <location>
        <begin position="398"/>
        <end position="410"/>
    </location>
</feature>
<name>A0AAW6TTR5_9BACT</name>
<dbReference type="AlphaFoldDB" id="A0AAW6TTR5"/>
<dbReference type="InterPro" id="IPR029058">
    <property type="entry name" value="AB_hydrolase_fold"/>
</dbReference>
<accession>A0AAW6TTR5</accession>
<dbReference type="PANTHER" id="PTHR48098">
    <property type="entry name" value="ENTEROCHELIN ESTERASE-RELATED"/>
    <property type="match status" value="1"/>
</dbReference>
<keyword evidence="2" id="KW-0732">Signal</keyword>
<dbReference type="SUPFAM" id="SSF53474">
    <property type="entry name" value="alpha/beta-Hydrolases"/>
    <property type="match status" value="2"/>
</dbReference>
<gene>
    <name evidence="4" type="ORF">QJ522_03045</name>
</gene>
<dbReference type="SUPFAM" id="SSF49785">
    <property type="entry name" value="Galactose-binding domain-like"/>
    <property type="match status" value="1"/>
</dbReference>
<dbReference type="Gene3D" id="3.40.50.1820">
    <property type="entry name" value="alpha/beta hydrolase"/>
    <property type="match status" value="2"/>
</dbReference>
<dbReference type="GO" id="GO:0016747">
    <property type="term" value="F:acyltransferase activity, transferring groups other than amino-acyl groups"/>
    <property type="evidence" value="ECO:0007669"/>
    <property type="project" value="TreeGrafter"/>
</dbReference>
<dbReference type="Gene3D" id="2.60.120.430">
    <property type="entry name" value="Galactose-binding lectin"/>
    <property type="match status" value="1"/>
</dbReference>
<protein>
    <submittedName>
        <fullName evidence="4">Alpha/beta hydrolase-fold protein</fullName>
    </submittedName>
</protein>
<dbReference type="GO" id="GO:0016787">
    <property type="term" value="F:hydrolase activity"/>
    <property type="evidence" value="ECO:0007669"/>
    <property type="project" value="UniProtKB-KW"/>
</dbReference>
<evidence type="ECO:0000256" key="2">
    <source>
        <dbReference type="SAM" id="SignalP"/>
    </source>
</evidence>
<evidence type="ECO:0000313" key="5">
    <source>
        <dbReference type="Proteomes" id="UP001431776"/>
    </source>
</evidence>
<sequence length="836" mass="91924">MKKKLIVLALFASFSGSLCLAQANQPAEANDWKPSTLNQPGQEYPQVNSQGYARFRIAAPQAQSVRVSLGGLERGGFALEKGADGVWTGVTQKPLDEGFHYYHLTVDGGTFNDPGALNFYGSTRWESGIEIPAHDRDFYALKDVPHGRVQQILFPSKSTNTSRRAFVYTPPDYDKDLTKRYPVLYLQHGWGEDETAWSNQGHANLIMDNLIAEGKIRPFLIVMTYGMTNEIRFGGLRDFDIRPFQTVLVDELIPYIDANFRTLSDQPNRAMAGLSMGGMETKTITLKNLDKFSHIGLFSGGSISLDDVSNTPGFKEKVKLVFVSYGSHELGGGRRGFGGDPKANADALQQAGIHSAFYVSPDTAHEFQSWRRSLREFAPLLFRDNAPAAQRSPAQDARGGGGRGGFGGPIELGPDDKPAFADPPAGFNARRENVPHGEMTMVEYDSKTVGTRRKMLVYTPPGYSTDRKYPVLYLLHGIGGDETEWQRLCRPENIMDNLLADGKIQPMIVVMPNGRAQKNDRAEGNVFATAPAFAAFEGDLLKDVIPTIEARYSVHANRENRALAGLSMGGGQALNFGLGHLDVFAWVGGFSSAPNTKPAAELVPDPAVAREKLRLLWLSCGNQDGLIRISRGVHNYLKENDVPHVWHVDSHGHDGATWASNLYLFAQHIFKTPAAAAGKFVLRVDCGAFEPYKDRFGNVWAADQELGAGKTWGADNGMTIGRPGVGITGTEIVRIYETERYSMYSYKFTVPNGKYTVRLHFAETFEGIMGPGERVFSVSVPGHETLEDLDLFETVGPLKPLVKEYKGVPVKNGQLEIGFTPNVENPQICGIEIFAE</sequence>
<feature type="domain" description="Malectin" evidence="3">
    <location>
        <begin position="681"/>
        <end position="820"/>
    </location>
</feature>
<dbReference type="InterPro" id="IPR008979">
    <property type="entry name" value="Galactose-bd-like_sf"/>
</dbReference>
<dbReference type="Gene3D" id="2.60.40.10">
    <property type="entry name" value="Immunoglobulins"/>
    <property type="match status" value="1"/>
</dbReference>
<dbReference type="InterPro" id="IPR014756">
    <property type="entry name" value="Ig_E-set"/>
</dbReference>
<dbReference type="InterPro" id="IPR013783">
    <property type="entry name" value="Ig-like_fold"/>
</dbReference>
<organism evidence="4 5">
    <name type="scientific">Anaerobaca lacustris</name>
    <dbReference type="NCBI Taxonomy" id="3044600"/>
    <lineage>
        <taxon>Bacteria</taxon>
        <taxon>Pseudomonadati</taxon>
        <taxon>Planctomycetota</taxon>
        <taxon>Phycisphaerae</taxon>
        <taxon>Sedimentisphaerales</taxon>
        <taxon>Anaerobacaceae</taxon>
        <taxon>Anaerobaca</taxon>
    </lineage>
</organism>
<evidence type="ECO:0000256" key="1">
    <source>
        <dbReference type="SAM" id="MobiDB-lite"/>
    </source>
</evidence>
<dbReference type="Proteomes" id="UP001431776">
    <property type="component" value="Unassembled WGS sequence"/>
</dbReference>
<dbReference type="PANTHER" id="PTHR48098:SF1">
    <property type="entry name" value="DIACYLGLYCEROL ACYLTRANSFERASE_MYCOLYLTRANSFERASE AG85A"/>
    <property type="match status" value="1"/>
</dbReference>
<dbReference type="CDD" id="cd02858">
    <property type="entry name" value="E_set_Esterase_N"/>
    <property type="match status" value="1"/>
</dbReference>
<keyword evidence="4" id="KW-0378">Hydrolase</keyword>
<keyword evidence="5" id="KW-1185">Reference proteome</keyword>
<dbReference type="Pfam" id="PF11721">
    <property type="entry name" value="Malectin"/>
    <property type="match status" value="1"/>
</dbReference>
<dbReference type="EMBL" id="JASCXX010000003">
    <property type="protein sequence ID" value="MDI6448010.1"/>
    <property type="molecule type" value="Genomic_DNA"/>
</dbReference>
<reference evidence="4" key="1">
    <citation type="submission" date="2023-05" db="EMBL/GenBank/DDBJ databases">
        <title>Anaerotaeda fermentans gen. nov., sp. nov., a novel anaerobic planctomycete of the new family within the order Sedimentisphaerales isolated from Taman Peninsula, Russia.</title>
        <authorList>
            <person name="Khomyakova M.A."/>
            <person name="Merkel A.Y."/>
            <person name="Slobodkin A.I."/>
        </authorList>
    </citation>
    <scope>NUCLEOTIDE SEQUENCE</scope>
    <source>
        <strain evidence="4">M17dextr</strain>
    </source>
</reference>
<feature type="region of interest" description="Disordered" evidence="1">
    <location>
        <begin position="385"/>
        <end position="431"/>
    </location>
</feature>
<evidence type="ECO:0000259" key="3">
    <source>
        <dbReference type="Pfam" id="PF11721"/>
    </source>
</evidence>
<feature type="signal peptide" evidence="2">
    <location>
        <begin position="1"/>
        <end position="23"/>
    </location>
</feature>
<dbReference type="InterPro" id="IPR050583">
    <property type="entry name" value="Mycobacterial_A85_antigen"/>
</dbReference>
<dbReference type="InterPro" id="IPR000801">
    <property type="entry name" value="Esterase-like"/>
</dbReference>
<evidence type="ECO:0000313" key="4">
    <source>
        <dbReference type="EMBL" id="MDI6448010.1"/>
    </source>
</evidence>
<dbReference type="InterPro" id="IPR021720">
    <property type="entry name" value="Malectin_dom"/>
</dbReference>
<dbReference type="RefSeq" id="WP_432212201.1">
    <property type="nucleotide sequence ID" value="NZ_JASCXX010000003.1"/>
</dbReference>
<feature type="chain" id="PRO_5043678268" evidence="2">
    <location>
        <begin position="24"/>
        <end position="836"/>
    </location>
</feature>
<dbReference type="Pfam" id="PF00756">
    <property type="entry name" value="Esterase"/>
    <property type="match status" value="2"/>
</dbReference>
<comment type="caution">
    <text evidence="4">The sequence shown here is derived from an EMBL/GenBank/DDBJ whole genome shotgun (WGS) entry which is preliminary data.</text>
</comment>